<feature type="region of interest" description="Disordered" evidence="1">
    <location>
        <begin position="21"/>
        <end position="50"/>
    </location>
</feature>
<dbReference type="AlphaFoldDB" id="A0A0V0GSX2"/>
<evidence type="ECO:0000256" key="1">
    <source>
        <dbReference type="SAM" id="MobiDB-lite"/>
    </source>
</evidence>
<evidence type="ECO:0000313" key="2">
    <source>
        <dbReference type="EMBL" id="JAP11018.1"/>
    </source>
</evidence>
<accession>A0A0V0GSX2</accession>
<dbReference type="EMBL" id="GEDG01032067">
    <property type="protein sequence ID" value="JAP11018.1"/>
    <property type="molecule type" value="Transcribed_RNA"/>
</dbReference>
<proteinExistence type="predicted"/>
<reference evidence="2" key="1">
    <citation type="submission" date="2015-12" db="EMBL/GenBank/DDBJ databases">
        <title>Gene expression during late stages of embryo sac development: a critical building block for successful pollen-pistil interactions.</title>
        <authorList>
            <person name="Liu Y."/>
            <person name="Joly V."/>
            <person name="Sabar M."/>
            <person name="Matton D.P."/>
        </authorList>
    </citation>
    <scope>NUCLEOTIDE SEQUENCE</scope>
</reference>
<sequence length="122" mass="13939">MDISRLMVYVQQVEEEKLRDREEFKNKGLRQGTSSGSRRAMPTSHLSNRNRRDMLHHQLVHLHLRTRVSTMVRILELSLPILRAVWRKGVVSLLPAPSVVGTIQVCVVRDPLVVSIVARLGI</sequence>
<protein>
    <submittedName>
        <fullName evidence="2">Putative ovule protein</fullName>
    </submittedName>
</protein>
<organism evidence="2">
    <name type="scientific">Solanum chacoense</name>
    <name type="common">Chaco potato</name>
    <dbReference type="NCBI Taxonomy" id="4108"/>
    <lineage>
        <taxon>Eukaryota</taxon>
        <taxon>Viridiplantae</taxon>
        <taxon>Streptophyta</taxon>
        <taxon>Embryophyta</taxon>
        <taxon>Tracheophyta</taxon>
        <taxon>Spermatophyta</taxon>
        <taxon>Magnoliopsida</taxon>
        <taxon>eudicotyledons</taxon>
        <taxon>Gunneridae</taxon>
        <taxon>Pentapetalae</taxon>
        <taxon>asterids</taxon>
        <taxon>lamiids</taxon>
        <taxon>Solanales</taxon>
        <taxon>Solanaceae</taxon>
        <taxon>Solanoideae</taxon>
        <taxon>Solaneae</taxon>
        <taxon>Solanum</taxon>
    </lineage>
</organism>
<name>A0A0V0GSX2_SOLCH</name>